<reference evidence="1 2" key="1">
    <citation type="journal article" date="2015" name="Fungal Genet. Biol.">
        <title>Evolution of novel wood decay mechanisms in Agaricales revealed by the genome sequences of Fistulina hepatica and Cylindrobasidium torrendii.</title>
        <authorList>
            <person name="Floudas D."/>
            <person name="Held B.W."/>
            <person name="Riley R."/>
            <person name="Nagy L.G."/>
            <person name="Koehler G."/>
            <person name="Ransdell A.S."/>
            <person name="Younus H."/>
            <person name="Chow J."/>
            <person name="Chiniquy J."/>
            <person name="Lipzen A."/>
            <person name="Tritt A."/>
            <person name="Sun H."/>
            <person name="Haridas S."/>
            <person name="LaButti K."/>
            <person name="Ohm R.A."/>
            <person name="Kues U."/>
            <person name="Blanchette R.A."/>
            <person name="Grigoriev I.V."/>
            <person name="Minto R.E."/>
            <person name="Hibbett D.S."/>
        </authorList>
    </citation>
    <scope>NUCLEOTIDE SEQUENCE [LARGE SCALE GENOMIC DNA]</scope>
    <source>
        <strain evidence="1 2">FP15055 ss-10</strain>
    </source>
</reference>
<keyword evidence="2" id="KW-1185">Reference proteome</keyword>
<dbReference type="Proteomes" id="UP000054007">
    <property type="component" value="Unassembled WGS sequence"/>
</dbReference>
<organism evidence="1 2">
    <name type="scientific">Cylindrobasidium torrendii FP15055 ss-10</name>
    <dbReference type="NCBI Taxonomy" id="1314674"/>
    <lineage>
        <taxon>Eukaryota</taxon>
        <taxon>Fungi</taxon>
        <taxon>Dikarya</taxon>
        <taxon>Basidiomycota</taxon>
        <taxon>Agaricomycotina</taxon>
        <taxon>Agaricomycetes</taxon>
        <taxon>Agaricomycetidae</taxon>
        <taxon>Agaricales</taxon>
        <taxon>Marasmiineae</taxon>
        <taxon>Physalacriaceae</taxon>
        <taxon>Cylindrobasidium</taxon>
    </lineage>
</organism>
<gene>
    <name evidence="1" type="ORF">CYLTODRAFT_453433</name>
</gene>
<proteinExistence type="predicted"/>
<evidence type="ECO:0000313" key="2">
    <source>
        <dbReference type="Proteomes" id="UP000054007"/>
    </source>
</evidence>
<sequence>MAKEDPIYTRKCPICVWDSSPPSTQNTAQALVYRHVKDAHPEYRWFCTIPGCTYYWLLCDLLK</sequence>
<dbReference type="EMBL" id="KN880500">
    <property type="protein sequence ID" value="KIY68554.1"/>
    <property type="molecule type" value="Genomic_DNA"/>
</dbReference>
<name>A0A0D7BEI2_9AGAR</name>
<protein>
    <submittedName>
        <fullName evidence="1">Uncharacterized protein</fullName>
    </submittedName>
</protein>
<evidence type="ECO:0000313" key="1">
    <source>
        <dbReference type="EMBL" id="KIY68554.1"/>
    </source>
</evidence>
<dbReference type="AlphaFoldDB" id="A0A0D7BEI2"/>
<accession>A0A0D7BEI2</accession>